<dbReference type="EMBL" id="FUWS01000005">
    <property type="protein sequence ID" value="SKA02483.1"/>
    <property type="molecule type" value="Genomic_DNA"/>
</dbReference>
<dbReference type="Pfam" id="PF01135">
    <property type="entry name" value="PCMT"/>
    <property type="match status" value="1"/>
</dbReference>
<comment type="subcellular location">
    <subcellularLocation>
        <location evidence="1">Cytoplasm</location>
    </subcellularLocation>
</comment>
<name>A0A1T4QFA9_9ACTN</name>
<dbReference type="InterPro" id="IPR000682">
    <property type="entry name" value="PCMT"/>
</dbReference>
<evidence type="ECO:0000256" key="11">
    <source>
        <dbReference type="ARBA" id="ARBA00031350"/>
    </source>
</evidence>
<comment type="similarity">
    <text evidence="2">Belongs to the methyltransferase superfamily. L-isoaspartyl/D-aspartyl protein methyltransferase family.</text>
</comment>
<evidence type="ECO:0000256" key="8">
    <source>
        <dbReference type="ARBA" id="ARBA00022691"/>
    </source>
</evidence>
<reference evidence="12 13" key="1">
    <citation type="submission" date="2017-02" db="EMBL/GenBank/DDBJ databases">
        <authorList>
            <person name="Peterson S.W."/>
        </authorList>
    </citation>
    <scope>NUCLEOTIDE SEQUENCE [LARGE SCALE GENOMIC DNA]</scope>
    <source>
        <strain evidence="12 13">DSM 45154</strain>
    </source>
</reference>
<evidence type="ECO:0000313" key="12">
    <source>
        <dbReference type="EMBL" id="SKA02483.1"/>
    </source>
</evidence>
<dbReference type="OrthoDB" id="4035289at2"/>
<proteinExistence type="inferred from homology"/>
<accession>A0A1T4QFA9</accession>
<evidence type="ECO:0000256" key="4">
    <source>
        <dbReference type="ARBA" id="ARBA00013346"/>
    </source>
</evidence>
<gene>
    <name evidence="12" type="ORF">SAMN02745673_02207</name>
</gene>
<evidence type="ECO:0000256" key="7">
    <source>
        <dbReference type="ARBA" id="ARBA00022679"/>
    </source>
</evidence>
<evidence type="ECO:0000256" key="6">
    <source>
        <dbReference type="ARBA" id="ARBA00022603"/>
    </source>
</evidence>
<keyword evidence="5" id="KW-0963">Cytoplasm</keyword>
<sequence length="360" mass="39121">MTNIPEERWRPLLDALVDEIAPADPAWREAFLSVPRHVFVPGFHDERNPPAWIGSDDPAWLPGVYADQSLVTQLRRHPDDPENWWPTSSSSRPSLMLSMLEALDVADGMRVLEIGTGTGYNAALLGARLGDRHVVSVDIDPELVETARGRLAFLGHHPVLVAADGREGCPGEAPYDRVIATHSVERVPYTWVSQTRPGGVILVDIRSVGNTHIGHIARLTVDDDGTASGDFGHAEPGCFMPARSDAATPNRRFPPAMDLRDAITRVSDLDGAVLGDPDMAWALWLAAPDIGFVRMGQRTLLFTSDGSWALAEEGRVRTAGTRDLWAAAENAHAEWESAGRPAIGDHTITVTPEGQRITPA</sequence>
<evidence type="ECO:0000256" key="9">
    <source>
        <dbReference type="ARBA" id="ARBA00030757"/>
    </source>
</evidence>
<dbReference type="CDD" id="cd02440">
    <property type="entry name" value="AdoMet_MTases"/>
    <property type="match status" value="1"/>
</dbReference>
<evidence type="ECO:0000313" key="13">
    <source>
        <dbReference type="Proteomes" id="UP000190637"/>
    </source>
</evidence>
<keyword evidence="8" id="KW-0949">S-adenosyl-L-methionine</keyword>
<dbReference type="RefSeq" id="WP_159457252.1">
    <property type="nucleotide sequence ID" value="NZ_FUWS01000005.1"/>
</dbReference>
<evidence type="ECO:0000256" key="5">
    <source>
        <dbReference type="ARBA" id="ARBA00022490"/>
    </source>
</evidence>
<evidence type="ECO:0000256" key="2">
    <source>
        <dbReference type="ARBA" id="ARBA00005369"/>
    </source>
</evidence>
<organism evidence="12 13">
    <name type="scientific">Marinactinospora thermotolerans DSM 45154</name>
    <dbReference type="NCBI Taxonomy" id="1122192"/>
    <lineage>
        <taxon>Bacteria</taxon>
        <taxon>Bacillati</taxon>
        <taxon>Actinomycetota</taxon>
        <taxon>Actinomycetes</taxon>
        <taxon>Streptosporangiales</taxon>
        <taxon>Nocardiopsidaceae</taxon>
        <taxon>Marinactinospora</taxon>
    </lineage>
</organism>
<dbReference type="Gene3D" id="3.40.50.150">
    <property type="entry name" value="Vaccinia Virus protein VP39"/>
    <property type="match status" value="1"/>
</dbReference>
<dbReference type="Proteomes" id="UP000190637">
    <property type="component" value="Unassembled WGS sequence"/>
</dbReference>
<dbReference type="SUPFAM" id="SSF53335">
    <property type="entry name" value="S-adenosyl-L-methionine-dependent methyltransferases"/>
    <property type="match status" value="1"/>
</dbReference>
<keyword evidence="7 12" id="KW-0808">Transferase</keyword>
<evidence type="ECO:0000256" key="1">
    <source>
        <dbReference type="ARBA" id="ARBA00004496"/>
    </source>
</evidence>
<dbReference type="GO" id="GO:0004719">
    <property type="term" value="F:protein-L-isoaspartate (D-aspartate) O-methyltransferase activity"/>
    <property type="evidence" value="ECO:0007669"/>
    <property type="project" value="UniProtKB-EC"/>
</dbReference>
<dbReference type="PANTHER" id="PTHR11579">
    <property type="entry name" value="PROTEIN-L-ISOASPARTATE O-METHYLTRANSFERASE"/>
    <property type="match status" value="1"/>
</dbReference>
<keyword evidence="6 12" id="KW-0489">Methyltransferase</keyword>
<dbReference type="EC" id="2.1.1.77" evidence="3"/>
<dbReference type="GO" id="GO:0032259">
    <property type="term" value="P:methylation"/>
    <property type="evidence" value="ECO:0007669"/>
    <property type="project" value="UniProtKB-KW"/>
</dbReference>
<evidence type="ECO:0000256" key="3">
    <source>
        <dbReference type="ARBA" id="ARBA00011890"/>
    </source>
</evidence>
<dbReference type="AlphaFoldDB" id="A0A1T4QFA9"/>
<dbReference type="InterPro" id="IPR029063">
    <property type="entry name" value="SAM-dependent_MTases_sf"/>
</dbReference>
<protein>
    <recommendedName>
        <fullName evidence="4">Protein-L-isoaspartate O-methyltransferase</fullName>
        <ecNumber evidence="3">2.1.1.77</ecNumber>
    </recommendedName>
    <alternativeName>
        <fullName evidence="11">L-isoaspartyl protein carboxyl methyltransferase</fullName>
    </alternativeName>
    <alternativeName>
        <fullName evidence="9">Protein L-isoaspartyl methyltransferase</fullName>
    </alternativeName>
    <alternativeName>
        <fullName evidence="10">Protein-beta-aspartate methyltransferase</fullName>
    </alternativeName>
</protein>
<dbReference type="PANTHER" id="PTHR11579:SF0">
    <property type="entry name" value="PROTEIN-L-ISOASPARTATE(D-ASPARTATE) O-METHYLTRANSFERASE"/>
    <property type="match status" value="1"/>
</dbReference>
<keyword evidence="13" id="KW-1185">Reference proteome</keyword>
<dbReference type="GO" id="GO:0005737">
    <property type="term" value="C:cytoplasm"/>
    <property type="evidence" value="ECO:0007669"/>
    <property type="project" value="UniProtKB-SubCell"/>
</dbReference>
<evidence type="ECO:0000256" key="10">
    <source>
        <dbReference type="ARBA" id="ARBA00031323"/>
    </source>
</evidence>